<name>A0A974HWQ0_XENLA</name>
<reference evidence="3" key="1">
    <citation type="journal article" date="2016" name="Nature">
        <title>Genome evolution in the allotetraploid frog Xenopus laevis.</title>
        <authorList>
            <person name="Session A.M."/>
            <person name="Uno Y."/>
            <person name="Kwon T."/>
            <person name="Chapman J.A."/>
            <person name="Toyoda A."/>
            <person name="Takahashi S."/>
            <person name="Fukui A."/>
            <person name="Hikosaka A."/>
            <person name="Suzuki A."/>
            <person name="Kondo M."/>
            <person name="van Heeringen S.J."/>
            <person name="Quigley I."/>
            <person name="Heinz S."/>
            <person name="Ogino H."/>
            <person name="Ochi H."/>
            <person name="Hellsten U."/>
            <person name="Lyons J.B."/>
            <person name="Simakov O."/>
            <person name="Putnam N."/>
            <person name="Stites J."/>
            <person name="Kuroki Y."/>
            <person name="Tanaka T."/>
            <person name="Michiue T."/>
            <person name="Watanabe M."/>
            <person name="Bogdanovic O."/>
            <person name="Lister R."/>
            <person name="Georgiou G."/>
            <person name="Paranjpe S.S."/>
            <person name="van Kruijsbergen I."/>
            <person name="Shu S."/>
            <person name="Carlson J."/>
            <person name="Kinoshita T."/>
            <person name="Ohta Y."/>
            <person name="Mawaribuchi S."/>
            <person name="Jenkins J."/>
            <person name="Grimwood J."/>
            <person name="Schmutz J."/>
            <person name="Mitros T."/>
            <person name="Mozaffari S.V."/>
            <person name="Suzuki Y."/>
            <person name="Haramoto Y."/>
            <person name="Yamamoto T.S."/>
            <person name="Takagi C."/>
            <person name="Heald R."/>
            <person name="Miller K."/>
            <person name="Haudenschild C."/>
            <person name="Kitzman J."/>
            <person name="Nakayama T."/>
            <person name="Izutsu Y."/>
            <person name="Robert J."/>
            <person name="Fortriede J."/>
            <person name="Burns K."/>
            <person name="Lotay V."/>
            <person name="Karimi K."/>
            <person name="Yasuoka Y."/>
            <person name="Dichmann D.S."/>
            <person name="Flajnik M.F."/>
            <person name="Houston D.W."/>
            <person name="Shendure J."/>
            <person name="DuPasquier L."/>
            <person name="Vize P.D."/>
            <person name="Zorn A.M."/>
            <person name="Ito M."/>
            <person name="Marcotte E.M."/>
            <person name="Wallingford J.B."/>
            <person name="Ito Y."/>
            <person name="Asashima M."/>
            <person name="Ueno N."/>
            <person name="Matsuda Y."/>
            <person name="Veenstra G.J."/>
            <person name="Fujiyama A."/>
            <person name="Harland R.M."/>
            <person name="Taira M."/>
            <person name="Rokhsar D.S."/>
        </authorList>
    </citation>
    <scope>NUCLEOTIDE SEQUENCE [LARGE SCALE GENOMIC DNA]</scope>
    <source>
        <strain evidence="3">J</strain>
    </source>
</reference>
<dbReference type="Gene3D" id="3.40.1440.10">
    <property type="entry name" value="GIY-YIG endonuclease"/>
    <property type="match status" value="1"/>
</dbReference>
<dbReference type="InterPro" id="IPR035901">
    <property type="entry name" value="GIY-YIG_endonuc_sf"/>
</dbReference>
<dbReference type="PANTHER" id="PTHR21301">
    <property type="entry name" value="REVERSE TRANSCRIPTASE"/>
    <property type="match status" value="1"/>
</dbReference>
<dbReference type="CDD" id="cd10442">
    <property type="entry name" value="GIY-YIG_PLEs"/>
    <property type="match status" value="1"/>
</dbReference>
<dbReference type="AlphaFoldDB" id="A0A974HWQ0"/>
<organism evidence="2 3">
    <name type="scientific">Xenopus laevis</name>
    <name type="common">African clawed frog</name>
    <dbReference type="NCBI Taxonomy" id="8355"/>
    <lineage>
        <taxon>Eukaryota</taxon>
        <taxon>Metazoa</taxon>
        <taxon>Chordata</taxon>
        <taxon>Craniata</taxon>
        <taxon>Vertebrata</taxon>
        <taxon>Euteleostomi</taxon>
        <taxon>Amphibia</taxon>
        <taxon>Batrachia</taxon>
        <taxon>Anura</taxon>
        <taxon>Pipoidea</taxon>
        <taxon>Pipidae</taxon>
        <taxon>Xenopodinae</taxon>
        <taxon>Xenopus</taxon>
        <taxon>Xenopus</taxon>
    </lineage>
</organism>
<dbReference type="Proteomes" id="UP000694892">
    <property type="component" value="Chromosome 2S"/>
</dbReference>
<evidence type="ECO:0000259" key="1">
    <source>
        <dbReference type="PROSITE" id="PS50164"/>
    </source>
</evidence>
<proteinExistence type="predicted"/>
<evidence type="ECO:0000313" key="2">
    <source>
        <dbReference type="EMBL" id="OCT92701.1"/>
    </source>
</evidence>
<evidence type="ECO:0000313" key="3">
    <source>
        <dbReference type="Proteomes" id="UP000694892"/>
    </source>
</evidence>
<sequence>MLFLSAGLEYKSVVICPLVLVTIGIGGSCSSIIKGDNITHPHKGHKIPIKDYHTCNSDFVIYALKCPCGKMYIGQTTRQVKIRIREHKYSISNFDPQNKKTHTPVGEHFYSNKHNAATLKWLVLEKIHAPQRGGDRKRLLLQTEARWIHRVDTVEPRGMNEAMSYKCFL</sequence>
<dbReference type="PANTHER" id="PTHR21301:SF12">
    <property type="match status" value="1"/>
</dbReference>
<dbReference type="PROSITE" id="PS50164">
    <property type="entry name" value="GIY_YIG"/>
    <property type="match status" value="1"/>
</dbReference>
<accession>A0A974HWQ0</accession>
<protein>
    <recommendedName>
        <fullName evidence="1">GIY-YIG domain-containing protein</fullName>
    </recommendedName>
</protein>
<gene>
    <name evidence="2" type="ORF">XELAEV_18015763mg</name>
</gene>
<dbReference type="EMBL" id="CM004469">
    <property type="protein sequence ID" value="OCT92701.1"/>
    <property type="molecule type" value="Genomic_DNA"/>
</dbReference>
<feature type="domain" description="GIY-YIG" evidence="1">
    <location>
        <begin position="57"/>
        <end position="161"/>
    </location>
</feature>
<dbReference type="InterPro" id="IPR000305">
    <property type="entry name" value="GIY-YIG_endonuc"/>
</dbReference>